<dbReference type="Proteomes" id="UP000516046">
    <property type="component" value="Chromosome"/>
</dbReference>
<evidence type="ECO:0000313" key="2">
    <source>
        <dbReference type="Proteomes" id="UP000516046"/>
    </source>
</evidence>
<proteinExistence type="predicted"/>
<reference evidence="1 2" key="1">
    <citation type="submission" date="2020-08" db="EMBL/GenBank/DDBJ databases">
        <authorList>
            <person name="Ren C."/>
            <person name="Gu Y."/>
            <person name="Xu Y."/>
        </authorList>
    </citation>
    <scope>NUCLEOTIDE SEQUENCE [LARGE SCALE GENOMIC DNA]</scope>
    <source>
        <strain evidence="1 2">LBM18003</strain>
    </source>
</reference>
<evidence type="ECO:0000313" key="1">
    <source>
        <dbReference type="EMBL" id="QNO17865.1"/>
    </source>
</evidence>
<sequence>MDSFISMCSKLVNRLIMKSRNFCNISCVPDGLMDILKIYSATGVIEDDSKYSSKLSYDYDYFAFAKSTKTLLAIHQLLLCKDYNFSEDCFALIRSIFENHILSRYVRENIDDNEKQKEVVDNFVLAPLGVSFDYYESHGRSGIFTKNNEKVGDIKNPRSIIMGKEKDYYDQLYPFLCQYTHCSYGAISCYFSPSGFTYTGHKFLLLTYLLTIFVFTKMYEGVITVNGEDLVDNKTMKSYYDLAYDSLELQIKVMDILIEYYRDKPQEQIEYIIEKYIGEGKIDNSNFKISRMLTKMKDSLFDNEIGSLDKSTFTNGCFVRKYQEW</sequence>
<keyword evidence="2" id="KW-1185">Reference proteome</keyword>
<accession>A0A7G9WGQ3</accession>
<protein>
    <submittedName>
        <fullName evidence="1">Uncharacterized protein</fullName>
    </submittedName>
</protein>
<organism evidence="1 2">
    <name type="scientific">Caproicibacterium amylolyticum</name>
    <dbReference type="NCBI Taxonomy" id="2766537"/>
    <lineage>
        <taxon>Bacteria</taxon>
        <taxon>Bacillati</taxon>
        <taxon>Bacillota</taxon>
        <taxon>Clostridia</taxon>
        <taxon>Eubacteriales</taxon>
        <taxon>Oscillospiraceae</taxon>
        <taxon>Caproicibacterium</taxon>
    </lineage>
</organism>
<dbReference type="KEGG" id="caml:H6X83_13270"/>
<dbReference type="EMBL" id="CP060696">
    <property type="protein sequence ID" value="QNO17865.1"/>
    <property type="molecule type" value="Genomic_DNA"/>
</dbReference>
<gene>
    <name evidence="1" type="ORF">H6X83_13270</name>
</gene>
<name>A0A7G9WGQ3_9FIRM</name>
<dbReference type="AlphaFoldDB" id="A0A7G9WGQ3"/>
<dbReference type="RefSeq" id="WP_212506929.1">
    <property type="nucleotide sequence ID" value="NZ_CP060696.1"/>
</dbReference>